<accession>A0A9J6DBU2</accession>
<dbReference type="AlphaFoldDB" id="A0A9J6DBU2"/>
<evidence type="ECO:0000256" key="1">
    <source>
        <dbReference type="SAM" id="MobiDB-lite"/>
    </source>
</evidence>
<proteinExistence type="predicted"/>
<protein>
    <submittedName>
        <fullName evidence="2">Uncharacterized protein</fullName>
    </submittedName>
</protein>
<evidence type="ECO:0000313" key="3">
    <source>
        <dbReference type="Proteomes" id="UP000821866"/>
    </source>
</evidence>
<keyword evidence="3" id="KW-1185">Reference proteome</keyword>
<organism evidence="2 3">
    <name type="scientific">Rhipicephalus microplus</name>
    <name type="common">Cattle tick</name>
    <name type="synonym">Boophilus microplus</name>
    <dbReference type="NCBI Taxonomy" id="6941"/>
    <lineage>
        <taxon>Eukaryota</taxon>
        <taxon>Metazoa</taxon>
        <taxon>Ecdysozoa</taxon>
        <taxon>Arthropoda</taxon>
        <taxon>Chelicerata</taxon>
        <taxon>Arachnida</taxon>
        <taxon>Acari</taxon>
        <taxon>Parasitiformes</taxon>
        <taxon>Ixodida</taxon>
        <taxon>Ixodoidea</taxon>
        <taxon>Ixodidae</taxon>
        <taxon>Rhipicephalinae</taxon>
        <taxon>Rhipicephalus</taxon>
        <taxon>Boophilus</taxon>
    </lineage>
</organism>
<reference evidence="2" key="2">
    <citation type="submission" date="2021-09" db="EMBL/GenBank/DDBJ databases">
        <authorList>
            <person name="Jia N."/>
            <person name="Wang J."/>
            <person name="Shi W."/>
            <person name="Du L."/>
            <person name="Sun Y."/>
            <person name="Zhan W."/>
            <person name="Jiang J."/>
            <person name="Wang Q."/>
            <person name="Zhang B."/>
            <person name="Ji P."/>
            <person name="Sakyi L.B."/>
            <person name="Cui X."/>
            <person name="Yuan T."/>
            <person name="Jiang B."/>
            <person name="Yang W."/>
            <person name="Lam T.T.-Y."/>
            <person name="Chang Q."/>
            <person name="Ding S."/>
            <person name="Wang X."/>
            <person name="Zhu J."/>
            <person name="Ruan X."/>
            <person name="Zhao L."/>
            <person name="Wei J."/>
            <person name="Que T."/>
            <person name="Du C."/>
            <person name="Cheng J."/>
            <person name="Dai P."/>
            <person name="Han X."/>
            <person name="Huang E."/>
            <person name="Gao Y."/>
            <person name="Liu J."/>
            <person name="Shao H."/>
            <person name="Ye R."/>
            <person name="Li L."/>
            <person name="Wei W."/>
            <person name="Wang X."/>
            <person name="Wang C."/>
            <person name="Huo Q."/>
            <person name="Li W."/>
            <person name="Guo W."/>
            <person name="Chen H."/>
            <person name="Chen S."/>
            <person name="Zhou L."/>
            <person name="Zhou L."/>
            <person name="Ni X."/>
            <person name="Tian J."/>
            <person name="Zhou Y."/>
            <person name="Sheng Y."/>
            <person name="Liu T."/>
            <person name="Pan Y."/>
            <person name="Xia L."/>
            <person name="Li J."/>
            <person name="Zhao F."/>
            <person name="Cao W."/>
        </authorList>
    </citation>
    <scope>NUCLEOTIDE SEQUENCE</scope>
    <source>
        <strain evidence="2">Rmic-2018</strain>
        <tissue evidence="2">Larvae</tissue>
    </source>
</reference>
<dbReference type="EMBL" id="JABSTU010000010">
    <property type="protein sequence ID" value="KAH8019636.1"/>
    <property type="molecule type" value="Genomic_DNA"/>
</dbReference>
<evidence type="ECO:0000313" key="2">
    <source>
        <dbReference type="EMBL" id="KAH8019636.1"/>
    </source>
</evidence>
<reference evidence="2" key="1">
    <citation type="journal article" date="2020" name="Cell">
        <title>Large-Scale Comparative Analyses of Tick Genomes Elucidate Their Genetic Diversity and Vector Capacities.</title>
        <authorList>
            <consortium name="Tick Genome and Microbiome Consortium (TIGMIC)"/>
            <person name="Jia N."/>
            <person name="Wang J."/>
            <person name="Shi W."/>
            <person name="Du L."/>
            <person name="Sun Y."/>
            <person name="Zhan W."/>
            <person name="Jiang J.F."/>
            <person name="Wang Q."/>
            <person name="Zhang B."/>
            <person name="Ji P."/>
            <person name="Bell-Sakyi L."/>
            <person name="Cui X.M."/>
            <person name="Yuan T.T."/>
            <person name="Jiang B.G."/>
            <person name="Yang W.F."/>
            <person name="Lam T.T."/>
            <person name="Chang Q.C."/>
            <person name="Ding S.J."/>
            <person name="Wang X.J."/>
            <person name="Zhu J.G."/>
            <person name="Ruan X.D."/>
            <person name="Zhao L."/>
            <person name="Wei J.T."/>
            <person name="Ye R.Z."/>
            <person name="Que T.C."/>
            <person name="Du C.H."/>
            <person name="Zhou Y.H."/>
            <person name="Cheng J.X."/>
            <person name="Dai P.F."/>
            <person name="Guo W.B."/>
            <person name="Han X.H."/>
            <person name="Huang E.J."/>
            <person name="Li L.F."/>
            <person name="Wei W."/>
            <person name="Gao Y.C."/>
            <person name="Liu J.Z."/>
            <person name="Shao H.Z."/>
            <person name="Wang X."/>
            <person name="Wang C.C."/>
            <person name="Yang T.C."/>
            <person name="Huo Q.B."/>
            <person name="Li W."/>
            <person name="Chen H.Y."/>
            <person name="Chen S.E."/>
            <person name="Zhou L.G."/>
            <person name="Ni X.B."/>
            <person name="Tian J.H."/>
            <person name="Sheng Y."/>
            <person name="Liu T."/>
            <person name="Pan Y.S."/>
            <person name="Xia L.Y."/>
            <person name="Li J."/>
            <person name="Zhao F."/>
            <person name="Cao W.C."/>
        </authorList>
    </citation>
    <scope>NUCLEOTIDE SEQUENCE</scope>
    <source>
        <strain evidence="2">Rmic-2018</strain>
    </source>
</reference>
<comment type="caution">
    <text evidence="2">The sequence shown here is derived from an EMBL/GenBank/DDBJ whole genome shotgun (WGS) entry which is preliminary data.</text>
</comment>
<gene>
    <name evidence="2" type="ORF">HPB51_020441</name>
</gene>
<name>A0A9J6DBU2_RHIMP</name>
<feature type="region of interest" description="Disordered" evidence="1">
    <location>
        <begin position="1"/>
        <end position="147"/>
    </location>
</feature>
<sequence>MGTEETRKQTGLSSGDAPKRGPPANRQPEADTTGPTCTQQVGQVSPANTEGDASESDLPAPQGAASEVNGSTGTTGKSSMGGVFKSPKDLQAEKGGVQAPTSLAGASKRPHPPTSNDCPEKTLPGVKEPLQRRHKYGGPPSGCARTFLPTSAAATSSKLGMLKPRRRTLALVMQPSSHLLDAAGGPNGAGLFPHR</sequence>
<feature type="compositionally biased region" description="Polar residues" evidence="1">
    <location>
        <begin position="33"/>
        <end position="48"/>
    </location>
</feature>
<dbReference type="Proteomes" id="UP000821866">
    <property type="component" value="Chromosome 8"/>
</dbReference>
<feature type="compositionally biased region" description="Low complexity" evidence="1">
    <location>
        <begin position="70"/>
        <end position="82"/>
    </location>
</feature>